<evidence type="ECO:0000256" key="2">
    <source>
        <dbReference type="ARBA" id="ARBA00022549"/>
    </source>
</evidence>
<keyword evidence="2" id="KW-0042">Antenna complex</keyword>
<evidence type="ECO:0008006" key="6">
    <source>
        <dbReference type="Google" id="ProtNLM"/>
    </source>
</evidence>
<name>A0A1T1CRF1_9SYNE</name>
<dbReference type="InterPro" id="IPR004155">
    <property type="entry name" value="PBS_lyase_HEAT"/>
</dbReference>
<gene>
    <name evidence="4" type="ORF">BV53_07365</name>
</gene>
<dbReference type="InterPro" id="IPR016024">
    <property type="entry name" value="ARM-type_fold"/>
</dbReference>
<evidence type="ECO:0000313" key="4">
    <source>
        <dbReference type="EMBL" id="OOV31216.1"/>
    </source>
</evidence>
<dbReference type="InterPro" id="IPR011989">
    <property type="entry name" value="ARM-like"/>
</dbReference>
<organism evidence="4 5">
    <name type="scientific">Candidatus Synechococcus spongiarum LMB bulk15N</name>
    <dbReference type="NCBI Taxonomy" id="1943583"/>
    <lineage>
        <taxon>Bacteria</taxon>
        <taxon>Bacillati</taxon>
        <taxon>Cyanobacteriota</taxon>
        <taxon>Cyanophyceae</taxon>
        <taxon>Synechococcales</taxon>
        <taxon>Synechococcaceae</taxon>
        <taxon>Synechococcus</taxon>
    </lineage>
</organism>
<proteinExistence type="inferred from homology"/>
<dbReference type="PANTHER" id="PTHR12697:SF5">
    <property type="entry name" value="DEOXYHYPUSINE HYDROXYLASE"/>
    <property type="match status" value="1"/>
</dbReference>
<accession>A0A1T1CRF1</accession>
<dbReference type="AlphaFoldDB" id="A0A1T1CRF1"/>
<dbReference type="EMBL" id="MWLE01000104">
    <property type="protein sequence ID" value="OOV31216.1"/>
    <property type="molecule type" value="Genomic_DNA"/>
</dbReference>
<evidence type="ECO:0000256" key="3">
    <source>
        <dbReference type="ARBA" id="ARBA00022738"/>
    </source>
</evidence>
<dbReference type="Proteomes" id="UP000242590">
    <property type="component" value="Unassembled WGS sequence"/>
</dbReference>
<dbReference type="SUPFAM" id="SSF48371">
    <property type="entry name" value="ARM repeat"/>
    <property type="match status" value="1"/>
</dbReference>
<dbReference type="OrthoDB" id="9784717at2"/>
<reference evidence="4 5" key="1">
    <citation type="submission" date="2017-02" db="EMBL/GenBank/DDBJ databases">
        <title>Draft Genome Sequences of 'Candidatus Synechococcus spongiarum', Cyanobacterial Symbionts of the Mediterranean Sponge Aplysina aerophoba from two locations.</title>
        <authorList>
            <person name="Slaby B.M."/>
            <person name="Hentschel U."/>
        </authorList>
    </citation>
    <scope>NUCLEOTIDE SEQUENCE [LARGE SCALE GENOMIC DNA]</scope>
    <source>
        <strain evidence="4">LMB bulk15N</strain>
    </source>
</reference>
<dbReference type="PANTHER" id="PTHR12697">
    <property type="entry name" value="PBS LYASE HEAT-LIKE PROTEIN"/>
    <property type="match status" value="1"/>
</dbReference>
<evidence type="ECO:0000313" key="5">
    <source>
        <dbReference type="Proteomes" id="UP000242590"/>
    </source>
</evidence>
<dbReference type="Gene3D" id="1.25.10.10">
    <property type="entry name" value="Leucine-rich Repeat Variant"/>
    <property type="match status" value="2"/>
</dbReference>
<dbReference type="GO" id="GO:0030089">
    <property type="term" value="C:phycobilisome"/>
    <property type="evidence" value="ECO:0007669"/>
    <property type="project" value="UniProtKB-KW"/>
</dbReference>
<evidence type="ECO:0000256" key="1">
    <source>
        <dbReference type="ARBA" id="ARBA00009299"/>
    </source>
</evidence>
<comment type="caution">
    <text evidence="4">The sequence shown here is derived from an EMBL/GenBank/DDBJ whole genome shotgun (WGS) entry which is preliminary data.</text>
</comment>
<sequence length="262" mass="28416">MTTMDKAPDHTTDLDPDLLAEALEPEDLLDDPLDSVAVDRPDPDAEIRAGLAYLSGSRDEVMQGLRIFCEYRDHRAIPLLLPQLHDLCPITRMSAVYALGRNPTPEAESILLQLLQDSNGFVRKAVAWSLGNYPGAAVLKALIRVLATDIAAVRLWAASSLADVAVGDPEDAVRASQVLRKALRIDNNAVVRSNCAWSLSRLHDACGDNPAEQHNSVQALVQAMLEEPDQGVAEDARTALEQLDDPASMARIRALLDDGLLS</sequence>
<keyword evidence="3" id="KW-0605">Phycobilisome</keyword>
<dbReference type="GO" id="GO:0016491">
    <property type="term" value="F:oxidoreductase activity"/>
    <property type="evidence" value="ECO:0007669"/>
    <property type="project" value="TreeGrafter"/>
</dbReference>
<dbReference type="Pfam" id="PF13646">
    <property type="entry name" value="HEAT_2"/>
    <property type="match status" value="1"/>
</dbReference>
<comment type="similarity">
    <text evidence="1">Belongs to the CpcE/RpcE/PecE family.</text>
</comment>
<protein>
    <recommendedName>
        <fullName evidence="6">HEAT repeat domain-containing protein</fullName>
    </recommendedName>
</protein>
<dbReference type="SMART" id="SM00567">
    <property type="entry name" value="EZ_HEAT"/>
    <property type="match status" value="4"/>
</dbReference>